<dbReference type="EMBL" id="RWGY01000029">
    <property type="protein sequence ID" value="TVU17693.1"/>
    <property type="molecule type" value="Genomic_DNA"/>
</dbReference>
<accession>A0A5J9U1X7</accession>
<feature type="region of interest" description="Disordered" evidence="1">
    <location>
        <begin position="71"/>
        <end position="99"/>
    </location>
</feature>
<organism evidence="2 3">
    <name type="scientific">Eragrostis curvula</name>
    <name type="common">weeping love grass</name>
    <dbReference type="NCBI Taxonomy" id="38414"/>
    <lineage>
        <taxon>Eukaryota</taxon>
        <taxon>Viridiplantae</taxon>
        <taxon>Streptophyta</taxon>
        <taxon>Embryophyta</taxon>
        <taxon>Tracheophyta</taxon>
        <taxon>Spermatophyta</taxon>
        <taxon>Magnoliopsida</taxon>
        <taxon>Liliopsida</taxon>
        <taxon>Poales</taxon>
        <taxon>Poaceae</taxon>
        <taxon>PACMAD clade</taxon>
        <taxon>Chloridoideae</taxon>
        <taxon>Eragrostideae</taxon>
        <taxon>Eragrostidinae</taxon>
        <taxon>Eragrostis</taxon>
    </lineage>
</organism>
<gene>
    <name evidence="2" type="ORF">EJB05_33744</name>
</gene>
<proteinExistence type="predicted"/>
<reference evidence="2 3" key="1">
    <citation type="journal article" date="2019" name="Sci. Rep.">
        <title>A high-quality genome of Eragrostis curvula grass provides insights into Poaceae evolution and supports new strategies to enhance forage quality.</title>
        <authorList>
            <person name="Carballo J."/>
            <person name="Santos B.A.C.M."/>
            <person name="Zappacosta D."/>
            <person name="Garbus I."/>
            <person name="Selva J.P."/>
            <person name="Gallo C.A."/>
            <person name="Diaz A."/>
            <person name="Albertini E."/>
            <person name="Caccamo M."/>
            <person name="Echenique V."/>
        </authorList>
    </citation>
    <scope>NUCLEOTIDE SEQUENCE [LARGE SCALE GENOMIC DNA]</scope>
    <source>
        <strain evidence="3">cv. Victoria</strain>
        <tissue evidence="2">Leaf</tissue>
    </source>
</reference>
<evidence type="ECO:0000256" key="1">
    <source>
        <dbReference type="SAM" id="MobiDB-lite"/>
    </source>
</evidence>
<dbReference type="Proteomes" id="UP000324897">
    <property type="component" value="Chromosome 7"/>
</dbReference>
<protein>
    <submittedName>
        <fullName evidence="2">Uncharacterized protein</fullName>
    </submittedName>
</protein>
<dbReference type="Gramene" id="TVU17693">
    <property type="protein sequence ID" value="TVU17693"/>
    <property type="gene ID" value="EJB05_33744"/>
</dbReference>
<dbReference type="AlphaFoldDB" id="A0A5J9U1X7"/>
<name>A0A5J9U1X7_9POAL</name>
<evidence type="ECO:0000313" key="2">
    <source>
        <dbReference type="EMBL" id="TVU17693.1"/>
    </source>
</evidence>
<comment type="caution">
    <text evidence="2">The sequence shown here is derived from an EMBL/GenBank/DDBJ whole genome shotgun (WGS) entry which is preliminary data.</text>
</comment>
<sequence>MMWSDAVAFHPDIRAHAMSELDEDGSEAEIGDRRGGLELLRSPRRLPLLRMDLPSPFIGSRIHSSPSNQWIEGGAAARPPSPPDLMSTVRSPAAPSAHGLLHPATRQRWRLGRQHCPLAALRLRTHRPTQATRELSLHSSRNSVSSVLGCTIIMDDRPKSAFSITSIGNDFAEGTLVTDLGSWAGCGGPKHTRADGSTSGGQDQWLL</sequence>
<keyword evidence="3" id="KW-1185">Reference proteome</keyword>
<evidence type="ECO:0000313" key="3">
    <source>
        <dbReference type="Proteomes" id="UP000324897"/>
    </source>
</evidence>